<dbReference type="InterPro" id="IPR024047">
    <property type="entry name" value="MM3350-like_sf"/>
</dbReference>
<dbReference type="InterPro" id="IPR012912">
    <property type="entry name" value="Plasmid_pRiA4b_Orf3-like"/>
</dbReference>
<dbReference type="EMBL" id="WLZY01000010">
    <property type="protein sequence ID" value="NDL60179.1"/>
    <property type="molecule type" value="Genomic_DNA"/>
</dbReference>
<feature type="domain" description="Plasmid pRiA4b Orf3-like" evidence="2">
    <location>
        <begin position="38"/>
        <end position="206"/>
    </location>
</feature>
<gene>
    <name evidence="3" type="ORF">F7O44_24195</name>
</gene>
<evidence type="ECO:0000313" key="3">
    <source>
        <dbReference type="EMBL" id="NDL60179.1"/>
    </source>
</evidence>
<organism evidence="3 4">
    <name type="scientific">Phytoactinopolyspora mesophila</name>
    <dbReference type="NCBI Taxonomy" id="2650750"/>
    <lineage>
        <taxon>Bacteria</taxon>
        <taxon>Bacillati</taxon>
        <taxon>Actinomycetota</taxon>
        <taxon>Actinomycetes</taxon>
        <taxon>Jiangellales</taxon>
        <taxon>Jiangellaceae</taxon>
        <taxon>Phytoactinopolyspora</taxon>
    </lineage>
</organism>
<keyword evidence="4" id="KW-1185">Reference proteome</keyword>
<dbReference type="AlphaFoldDB" id="A0A7K3MA49"/>
<accession>A0A7K3MA49</accession>
<sequence length="480" mass="52985">MQTVLEELLSRGGELNDPFHRDPPPSRRRPRRDDVVTYRVRVDVKGTKPPLWRRLELASDLFLDDVHDVIQFAFGWTDSHLHRFASGPTFHSPETEYYLCEFEVDEGEVGVPEGDVRLDEVLVEPGDKLLYNYDFGDDWEHVVKLEAIAPRDDDAPRALCTGGKRPGPAEDCGGVHGYELFVAANEASSPERERAIAELNRIYGDDIDFSWHAPTPFDIAQINDALAELGVDSAGESDVPGPLAEVVDAVRTTAGRRQLRTLLAQAALDEQVKVDPETAARMSRGYLWLMNRVGDDGIKLTESGYLPPSVVKAALSELELEDEWPGSGSREHQTAPVLYLRESAQAAGLVRKYRGKLLLSSRGRALRDDPVGLWWRLAEQTPSPKLKDPAEMHAGLFFLLVVAAGVAEDREEVVADLLGAVGWRNADGTLLTPFMASDAAFETKAMLRRVGGFARAPGSPFGRVTPEGVLFAQAALRTWP</sequence>
<feature type="compositionally biased region" description="Basic and acidic residues" evidence="1">
    <location>
        <begin position="17"/>
        <end position="32"/>
    </location>
</feature>
<evidence type="ECO:0000313" key="4">
    <source>
        <dbReference type="Proteomes" id="UP000460435"/>
    </source>
</evidence>
<proteinExistence type="predicted"/>
<dbReference type="Gene3D" id="3.10.290.30">
    <property type="entry name" value="MM3350-like"/>
    <property type="match status" value="1"/>
</dbReference>
<evidence type="ECO:0000259" key="2">
    <source>
        <dbReference type="Pfam" id="PF07929"/>
    </source>
</evidence>
<reference evidence="3 4" key="1">
    <citation type="submission" date="2019-11" db="EMBL/GenBank/DDBJ databases">
        <authorList>
            <person name="Li X.-J."/>
            <person name="Feng X.-M."/>
        </authorList>
    </citation>
    <scope>NUCLEOTIDE SEQUENCE [LARGE SCALE GENOMIC DNA]</scope>
    <source>
        <strain evidence="3 4">XMNu-373</strain>
    </source>
</reference>
<dbReference type="SUPFAM" id="SSF159941">
    <property type="entry name" value="MM3350-like"/>
    <property type="match status" value="1"/>
</dbReference>
<comment type="caution">
    <text evidence="3">The sequence shown here is derived from an EMBL/GenBank/DDBJ whole genome shotgun (WGS) entry which is preliminary data.</text>
</comment>
<dbReference type="Proteomes" id="UP000460435">
    <property type="component" value="Unassembled WGS sequence"/>
</dbReference>
<evidence type="ECO:0000256" key="1">
    <source>
        <dbReference type="SAM" id="MobiDB-lite"/>
    </source>
</evidence>
<name>A0A7K3MA49_9ACTN</name>
<dbReference type="Pfam" id="PF07929">
    <property type="entry name" value="PRiA4_ORF3"/>
    <property type="match status" value="1"/>
</dbReference>
<feature type="region of interest" description="Disordered" evidence="1">
    <location>
        <begin position="9"/>
        <end position="32"/>
    </location>
</feature>
<protein>
    <submittedName>
        <fullName evidence="3">Plasmid pRiA4b ORF-3 family protein</fullName>
    </submittedName>
</protein>
<dbReference type="PANTHER" id="PTHR41878">
    <property type="entry name" value="LEXA REPRESSOR-RELATED"/>
    <property type="match status" value="1"/>
</dbReference>
<dbReference type="PANTHER" id="PTHR41878:SF1">
    <property type="entry name" value="TNPR PROTEIN"/>
    <property type="match status" value="1"/>
</dbReference>